<keyword evidence="2" id="KW-1185">Reference proteome</keyword>
<name>A0AAE7VHC2_9CAUD</name>
<evidence type="ECO:0000313" key="1">
    <source>
        <dbReference type="EMBL" id="QXP45205.1"/>
    </source>
</evidence>
<organism evidence="1 2">
    <name type="scientific">Carnobacterium phage cd2</name>
    <dbReference type="NCBI Taxonomy" id="2849244"/>
    <lineage>
        <taxon>Viruses</taxon>
        <taxon>Duplodnaviria</taxon>
        <taxon>Heunggongvirae</taxon>
        <taxon>Uroviricota</taxon>
        <taxon>Caudoviricetes</taxon>
        <taxon>Carnodivirus</taxon>
        <taxon>Carnodivirus cd2-like</taxon>
    </lineage>
</organism>
<dbReference type="Proteomes" id="UP000827445">
    <property type="component" value="Segment"/>
</dbReference>
<proteinExistence type="predicted"/>
<protein>
    <submittedName>
        <fullName evidence="1">Uncharacterized protein</fullName>
    </submittedName>
</protein>
<reference evidence="1 2" key="1">
    <citation type="journal article" date="2021" name="Microbiol. Resour. Announc.">
        <title>Genome Sequences of Bacteriophages cd2, cd3, and cd4, which Specifically Target Carnobacterium divergens.</title>
        <authorList>
            <person name="Zhang P."/>
            <person name="Britton A.P."/>
            <person name="Visser K.A."/>
            <person name="Welke C.A."/>
            <person name="Wassink H."/>
            <person name="Prins E."/>
            <person name="Yang X."/>
            <person name="Martin-Visscher L.A."/>
        </authorList>
    </citation>
    <scope>NUCLEOTIDE SEQUENCE [LARGE SCALE GENOMIC DNA]</scope>
    <source>
        <strain evidence="2">cd2</strain>
    </source>
</reference>
<evidence type="ECO:0000313" key="2">
    <source>
        <dbReference type="Proteomes" id="UP000827445"/>
    </source>
</evidence>
<gene>
    <name evidence="1" type="ORF">cd2_079</name>
</gene>
<accession>A0AAE7VHC2</accession>
<sequence>MLMFKEIEGIKVGDAVMLVGDNTVYEGGSILTVVEKDESPITQYAFKVDGYDTNSNYVTQWVENDNLALPNIIIMEEIPFSEAMEVLYKHDGKDLYVSADWLDEPYTLFPAGRKSLQKLLDLGFGDILDLHDVAWHKAK</sequence>
<dbReference type="EMBL" id="MZ398135">
    <property type="protein sequence ID" value="QXP45205.1"/>
    <property type="molecule type" value="Genomic_DNA"/>
</dbReference>